<dbReference type="Gene3D" id="1.10.8.100">
    <property type="entry name" value="Ribosomal RNA adenine dimethylase-like, domain 2"/>
    <property type="match status" value="1"/>
</dbReference>
<accession>A0AAN6LV85</accession>
<organism evidence="1 2">
    <name type="scientific">Pseudopithomyces chartarum</name>
    <dbReference type="NCBI Taxonomy" id="1892770"/>
    <lineage>
        <taxon>Eukaryota</taxon>
        <taxon>Fungi</taxon>
        <taxon>Dikarya</taxon>
        <taxon>Ascomycota</taxon>
        <taxon>Pezizomycotina</taxon>
        <taxon>Dothideomycetes</taxon>
        <taxon>Pleosporomycetidae</taxon>
        <taxon>Pleosporales</taxon>
        <taxon>Massarineae</taxon>
        <taxon>Didymosphaeriaceae</taxon>
        <taxon>Pseudopithomyces</taxon>
    </lineage>
</organism>
<sequence>MYKEFQQPLLDQPGSTYKLFEGDINPRETYDRLFESGILPNQKQANPDIPAAHTPNNTLLVTGSLMWDPPGKGMGFDSIGRQLLALFNESAWNMQRYHRYGPVRSLLWMTEEDFKPAIPRSQYLHSKYSFVLNYLGNHVQVVTPGHLPKGSAKNSIGRLPQYQIQSVIRAMQRGKESGMELPAHRRENIHDFADEIARRNVEKGRDADTRLTTQEMRDFLDEQARAGISAAGIDWEQAMVAVQHQMEFEQDISRYTQTVGKSGRGIRSGHKLTPEGKEMNGRIALVRSSTKKRALCEKTADLGEALYNRECEFLAMEDGPEKEAAKVELDELNVDTVETIEKTRMSPYDPVSELNERLSMKAGLLQWDRRPYEPLVMQEDEVWPRKRACLVDSEPHPLPEGQSAGHFEWVLDFVVALFQNSTMSVKKALDGIQPGASAIAEAVPSLKDTKKGGRWYLEHMKPYMLTNEMLSDLTQAYRDWPFKSSHATHSKYFQTRVKGSVVPKEGRRKIT</sequence>
<dbReference type="InterPro" id="IPR023165">
    <property type="entry name" value="rRNA_Ade_diMease-like_C"/>
</dbReference>
<dbReference type="EMBL" id="WVTA01000009">
    <property type="protein sequence ID" value="KAK3207388.1"/>
    <property type="molecule type" value="Genomic_DNA"/>
</dbReference>
<proteinExistence type="predicted"/>
<dbReference type="AlphaFoldDB" id="A0AAN6LV85"/>
<dbReference type="Proteomes" id="UP001280581">
    <property type="component" value="Unassembled WGS sequence"/>
</dbReference>
<dbReference type="InterPro" id="IPR029063">
    <property type="entry name" value="SAM-dependent_MTases_sf"/>
</dbReference>
<dbReference type="Gene3D" id="3.40.50.150">
    <property type="entry name" value="Vaccinia Virus protein VP39"/>
    <property type="match status" value="1"/>
</dbReference>
<name>A0AAN6LV85_9PLEO</name>
<comment type="caution">
    <text evidence="1">The sequence shown here is derived from an EMBL/GenBank/DDBJ whole genome shotgun (WGS) entry which is preliminary data.</text>
</comment>
<keyword evidence="2" id="KW-1185">Reference proteome</keyword>
<evidence type="ECO:0000313" key="2">
    <source>
        <dbReference type="Proteomes" id="UP001280581"/>
    </source>
</evidence>
<gene>
    <name evidence="1" type="ORF">GRF29_103g812052</name>
</gene>
<protein>
    <submittedName>
        <fullName evidence="1">Uncharacterized protein</fullName>
    </submittedName>
</protein>
<evidence type="ECO:0000313" key="1">
    <source>
        <dbReference type="EMBL" id="KAK3207388.1"/>
    </source>
</evidence>
<reference evidence="1 2" key="1">
    <citation type="submission" date="2021-02" db="EMBL/GenBank/DDBJ databases">
        <title>Genome assembly of Pseudopithomyces chartarum.</title>
        <authorList>
            <person name="Jauregui R."/>
            <person name="Singh J."/>
            <person name="Voisey C."/>
        </authorList>
    </citation>
    <scope>NUCLEOTIDE SEQUENCE [LARGE SCALE GENOMIC DNA]</scope>
    <source>
        <strain evidence="1 2">AGR01</strain>
    </source>
</reference>